<evidence type="ECO:0000259" key="4">
    <source>
        <dbReference type="Pfam" id="PF02225"/>
    </source>
</evidence>
<evidence type="ECO:0000256" key="3">
    <source>
        <dbReference type="SAM" id="Phobius"/>
    </source>
</evidence>
<comment type="caution">
    <text evidence="7">The sequence shown here is derived from an EMBL/GenBank/DDBJ whole genome shotgun (WGS) entry which is preliminary data.</text>
</comment>
<evidence type="ECO:0000256" key="2">
    <source>
        <dbReference type="SAM" id="MobiDB-lite"/>
    </source>
</evidence>
<keyword evidence="3" id="KW-0472">Membrane</keyword>
<feature type="domain" description="Transferrin receptor-like dimerisation" evidence="5">
    <location>
        <begin position="674"/>
        <end position="800"/>
    </location>
</feature>
<feature type="domain" description="PA" evidence="4">
    <location>
        <begin position="201"/>
        <end position="281"/>
    </location>
</feature>
<dbReference type="SUPFAM" id="SSF52025">
    <property type="entry name" value="PA domain"/>
    <property type="match status" value="1"/>
</dbReference>
<dbReference type="Pfam" id="PF02225">
    <property type="entry name" value="PA"/>
    <property type="match status" value="1"/>
</dbReference>
<name>A0ABR1REM0_9PEZI</name>
<dbReference type="SUPFAM" id="SSF47672">
    <property type="entry name" value="Transferrin receptor-like dimerisation domain"/>
    <property type="match status" value="1"/>
</dbReference>
<accession>A0ABR1REM0</accession>
<keyword evidence="3" id="KW-1133">Transmembrane helix</keyword>
<dbReference type="InterPro" id="IPR039373">
    <property type="entry name" value="Peptidase_M28B"/>
</dbReference>
<comment type="similarity">
    <text evidence="1">Belongs to the peptidase M28 family. M28B subfamily.</text>
</comment>
<dbReference type="EMBL" id="JAQQWI010000016">
    <property type="protein sequence ID" value="KAK8008915.1"/>
    <property type="molecule type" value="Genomic_DNA"/>
</dbReference>
<gene>
    <name evidence="7" type="ORF">PG991_011466</name>
</gene>
<reference evidence="7 8" key="1">
    <citation type="submission" date="2023-01" db="EMBL/GenBank/DDBJ databases">
        <title>Analysis of 21 Apiospora genomes using comparative genomics revels a genus with tremendous synthesis potential of carbohydrate active enzymes and secondary metabolites.</title>
        <authorList>
            <person name="Sorensen T."/>
        </authorList>
    </citation>
    <scope>NUCLEOTIDE SEQUENCE [LARGE SCALE GENOMIC DNA]</scope>
    <source>
        <strain evidence="7 8">CBS 20057</strain>
    </source>
</reference>
<dbReference type="CDD" id="cd02121">
    <property type="entry name" value="PA_GCPII_like"/>
    <property type="match status" value="1"/>
</dbReference>
<dbReference type="Gene3D" id="3.50.30.30">
    <property type="match status" value="1"/>
</dbReference>
<dbReference type="CDD" id="cd08022">
    <property type="entry name" value="M28_PSMA_like"/>
    <property type="match status" value="1"/>
</dbReference>
<evidence type="ECO:0000259" key="5">
    <source>
        <dbReference type="Pfam" id="PF04253"/>
    </source>
</evidence>
<dbReference type="Proteomes" id="UP001396898">
    <property type="component" value="Unassembled WGS sequence"/>
</dbReference>
<dbReference type="Gene3D" id="3.40.630.10">
    <property type="entry name" value="Zn peptidases"/>
    <property type="match status" value="1"/>
</dbReference>
<evidence type="ECO:0000313" key="7">
    <source>
        <dbReference type="EMBL" id="KAK8008915.1"/>
    </source>
</evidence>
<evidence type="ECO:0000259" key="6">
    <source>
        <dbReference type="Pfam" id="PF04389"/>
    </source>
</evidence>
<evidence type="ECO:0000313" key="8">
    <source>
        <dbReference type="Proteomes" id="UP001396898"/>
    </source>
</evidence>
<keyword evidence="3" id="KW-0812">Transmembrane</keyword>
<feature type="region of interest" description="Disordered" evidence="2">
    <location>
        <begin position="264"/>
        <end position="289"/>
    </location>
</feature>
<dbReference type="Pfam" id="PF04389">
    <property type="entry name" value="Peptidase_M28"/>
    <property type="match status" value="1"/>
</dbReference>
<keyword evidence="8" id="KW-1185">Reference proteome</keyword>
<dbReference type="InterPro" id="IPR007484">
    <property type="entry name" value="Peptidase_M28"/>
</dbReference>
<dbReference type="PANTHER" id="PTHR10404">
    <property type="entry name" value="N-ACETYLATED-ALPHA-LINKED ACIDIC DIPEPTIDASE"/>
    <property type="match status" value="1"/>
</dbReference>
<dbReference type="SUPFAM" id="SSF53187">
    <property type="entry name" value="Zn-dependent exopeptidases"/>
    <property type="match status" value="1"/>
</dbReference>
<feature type="domain" description="Peptidase M28" evidence="6">
    <location>
        <begin position="396"/>
        <end position="583"/>
    </location>
</feature>
<dbReference type="InterPro" id="IPR046450">
    <property type="entry name" value="PA_dom_sf"/>
</dbReference>
<organism evidence="7 8">
    <name type="scientific">Apiospora marii</name>
    <dbReference type="NCBI Taxonomy" id="335849"/>
    <lineage>
        <taxon>Eukaryota</taxon>
        <taxon>Fungi</taxon>
        <taxon>Dikarya</taxon>
        <taxon>Ascomycota</taxon>
        <taxon>Pezizomycotina</taxon>
        <taxon>Sordariomycetes</taxon>
        <taxon>Xylariomycetidae</taxon>
        <taxon>Amphisphaeriales</taxon>
        <taxon>Apiosporaceae</taxon>
        <taxon>Apiospora</taxon>
    </lineage>
</organism>
<proteinExistence type="inferred from homology"/>
<dbReference type="Pfam" id="PF04253">
    <property type="entry name" value="TFR_dimer"/>
    <property type="match status" value="1"/>
</dbReference>
<dbReference type="PANTHER" id="PTHR10404:SF46">
    <property type="entry name" value="VACUOLAR PROTEIN SORTING-ASSOCIATED PROTEIN 70"/>
    <property type="match status" value="1"/>
</dbReference>
<evidence type="ECO:0000256" key="1">
    <source>
        <dbReference type="ARBA" id="ARBA00005634"/>
    </source>
</evidence>
<sequence length="801" mass="88404">MEKMASSERTPLIATVTIGSPSRRYPHHTLRRFCTIVLGASLIGLFTTFLFPVVFAPHDEAPPHPSPHPPGHGHHVNGFTFDKLKQILLETPSGKKASEWSKQVHTQRHDTPPLLTKPQAEWTRDRWNEWGVKSDVVAYDTYINYPLGHRLAMLEKSKTKSDSWNVTFEATLEEEVLDEDPTSSLSNRIPTFHGYSASGNVTAPFVYVNYGTFQDFEDLVKANISLKGHIALARYGGIFRGLKVKRAQELGMVGCVIFTDPGDDGEVTDENGYETYPNGPARHPSSVQRGSVQFLSVAPGDPTTPGYPSKPGVPRQPVDGAIPSIPSLPISYAEAVPILKALNGHGPKATEFNQYWTKNAGLEYKGVQYNIGPSPDSVVLNLVNDQDYTITPQWDVIGIINGTIPDEVIVVGNHRDAWIAGGAGDPNSGSAVLNEAIRSFGKALDKGWKPLRTIVFASWDGEEYGLIGSTEWVEEYLPWLSATNVAYVNLDVGVRGPYFSASAAPMLSKLIYDVTSMVQSPNQTVKGQTVRDTWDGHISTMGSGSDFTAFQDYAGIPSLDFGFGGYGKDSPIYQYHSNYDSYHWMSEFGDPKFEYHKTMAQILGLTVGKLADTPVVSLNATDYAAALKSYVEKIDSKLSAIDAKSEPSTDEEIVEFRARSIGSEPKGDVQDFKLSLTRLYESLADLTSAATKLDKEAVKLTEKAGEHLPWWRLIKKLKLLHAIRATNIKYKKIERAFLFQGGLDGRPWFKHVVFAPGIWTGYSGAVFPGLTESIDNRDFINALRWVDIIDNCIQAATKTIE</sequence>
<dbReference type="Gene3D" id="1.20.930.40">
    <property type="entry name" value="Transferrin receptor-like, dimerisation domain"/>
    <property type="match status" value="1"/>
</dbReference>
<dbReference type="InterPro" id="IPR007365">
    <property type="entry name" value="TFR-like_dimer_dom"/>
</dbReference>
<protein>
    <submittedName>
        <fullName evidence="7">Uncharacterized protein</fullName>
    </submittedName>
</protein>
<feature type="transmembrane region" description="Helical" evidence="3">
    <location>
        <begin position="33"/>
        <end position="55"/>
    </location>
</feature>
<dbReference type="InterPro" id="IPR003137">
    <property type="entry name" value="PA_domain"/>
</dbReference>
<dbReference type="InterPro" id="IPR036757">
    <property type="entry name" value="TFR-like_dimer_dom_sf"/>
</dbReference>